<name>A0A1Q9AT70_9HYPH</name>
<dbReference type="InterPro" id="IPR006674">
    <property type="entry name" value="HD_domain"/>
</dbReference>
<dbReference type="Gene3D" id="1.10.3210.50">
    <property type="match status" value="1"/>
</dbReference>
<dbReference type="Proteomes" id="UP000186364">
    <property type="component" value="Unassembled WGS sequence"/>
</dbReference>
<keyword evidence="2" id="KW-0378">Hydrolase</keyword>
<dbReference type="PANTHER" id="PTHR33594">
    <property type="entry name" value="SUPERFAMILY HYDROLASE, PUTATIVE (AFU_ORTHOLOGUE AFUA_1G03035)-RELATED"/>
    <property type="match status" value="1"/>
</dbReference>
<protein>
    <submittedName>
        <fullName evidence="2">Phosphohydrolase</fullName>
    </submittedName>
</protein>
<keyword evidence="3" id="KW-1185">Reference proteome</keyword>
<dbReference type="Pfam" id="PF01966">
    <property type="entry name" value="HD"/>
    <property type="match status" value="1"/>
</dbReference>
<accession>A0A1Q9AT70</accession>
<dbReference type="RefSeq" id="WP_075629014.1">
    <property type="nucleotide sequence ID" value="NZ_FOAM01000003.1"/>
</dbReference>
<dbReference type="GO" id="GO:0016787">
    <property type="term" value="F:hydrolase activity"/>
    <property type="evidence" value="ECO:0007669"/>
    <property type="project" value="UniProtKB-KW"/>
</dbReference>
<proteinExistence type="predicted"/>
<gene>
    <name evidence="2" type="ORF">BJF93_17210</name>
</gene>
<feature type="domain" description="HD/PDEase" evidence="1">
    <location>
        <begin position="45"/>
        <end position="162"/>
    </location>
</feature>
<evidence type="ECO:0000259" key="1">
    <source>
        <dbReference type="SMART" id="SM00471"/>
    </source>
</evidence>
<reference evidence="2 3" key="1">
    <citation type="submission" date="2016-09" db="EMBL/GenBank/DDBJ databases">
        <title>Rhizobium sp. nov., a novel species isolated from the rice rhizosphere.</title>
        <authorList>
            <person name="Zhao J."/>
            <person name="Zhang X."/>
        </authorList>
    </citation>
    <scope>NUCLEOTIDE SEQUENCE [LARGE SCALE GENOMIC DNA]</scope>
    <source>
        <strain evidence="2 3">1.7048</strain>
    </source>
</reference>
<dbReference type="PANTHER" id="PTHR33594:SF1">
    <property type="entry name" value="HD_PDEASE DOMAIN-CONTAINING PROTEIN"/>
    <property type="match status" value="1"/>
</dbReference>
<dbReference type="AlphaFoldDB" id="A0A1Q9AT70"/>
<dbReference type="SUPFAM" id="SSF109604">
    <property type="entry name" value="HD-domain/PDEase-like"/>
    <property type="match status" value="1"/>
</dbReference>
<dbReference type="SMART" id="SM00471">
    <property type="entry name" value="HDc"/>
    <property type="match status" value="1"/>
</dbReference>
<dbReference type="InterPro" id="IPR003607">
    <property type="entry name" value="HD/PDEase_dom"/>
</dbReference>
<evidence type="ECO:0000313" key="3">
    <source>
        <dbReference type="Proteomes" id="UP000186364"/>
    </source>
</evidence>
<dbReference type="EMBL" id="MKIP01000057">
    <property type="protein sequence ID" value="OLP58588.1"/>
    <property type="molecule type" value="Genomic_DNA"/>
</dbReference>
<comment type="caution">
    <text evidence="2">The sequence shown here is derived from an EMBL/GenBank/DDBJ whole genome shotgun (WGS) entry which is preliminary data.</text>
</comment>
<organism evidence="2 3">
    <name type="scientific">Xaviernesmea oryzae</name>
    <dbReference type="NCBI Taxonomy" id="464029"/>
    <lineage>
        <taxon>Bacteria</taxon>
        <taxon>Pseudomonadati</taxon>
        <taxon>Pseudomonadota</taxon>
        <taxon>Alphaproteobacteria</taxon>
        <taxon>Hyphomicrobiales</taxon>
        <taxon>Rhizobiaceae</taxon>
        <taxon>Rhizobium/Agrobacterium group</taxon>
        <taxon>Xaviernesmea</taxon>
    </lineage>
</organism>
<dbReference type="OrthoDB" id="9797344at2"/>
<sequence>MTLIQSALHSLEPKPSDRDGLAGHFAPFENLAARLLPFSVPSGNDGAHDTGHILRVWRNALTIQAQEGGRLPILAAAVLLHDCVAVEKNSPLRGQASKLAADKAHELLTADGWSAEDAQAVAHAVHAHSYSARVPVESLEAAILQDADRLDAIGLVGVARCFSIAGRMGSALFDTLDPLAEHRPLDDKAFALDHFETKLLRLADTFQTASGRMIATARTEALRRFRDGLLAEIQGTTFIDRGFPEPVEIA</sequence>
<evidence type="ECO:0000313" key="2">
    <source>
        <dbReference type="EMBL" id="OLP58588.1"/>
    </source>
</evidence>